<dbReference type="InterPro" id="IPR002376">
    <property type="entry name" value="Formyl_transf_N"/>
</dbReference>
<comment type="catalytic activity">
    <reaction evidence="8">
        <text>N(1)-(5-phospho-beta-D-ribosyl)glycinamide + (6R)-10-formyltetrahydrofolate = N(2)-formyl-N(1)-(5-phospho-beta-D-ribosyl)glycinamide + (6S)-5,6,7,8-tetrahydrofolate + H(+)</text>
        <dbReference type="Rhea" id="RHEA:15053"/>
        <dbReference type="ChEBI" id="CHEBI:15378"/>
        <dbReference type="ChEBI" id="CHEBI:57453"/>
        <dbReference type="ChEBI" id="CHEBI:143788"/>
        <dbReference type="ChEBI" id="CHEBI:147286"/>
        <dbReference type="ChEBI" id="CHEBI:195366"/>
        <dbReference type="EC" id="2.1.2.2"/>
    </reaction>
</comment>
<dbReference type="Proteomes" id="UP000460416">
    <property type="component" value="Unassembled WGS sequence"/>
</dbReference>
<evidence type="ECO:0000256" key="6">
    <source>
        <dbReference type="ARBA" id="ARBA00041324"/>
    </source>
</evidence>
<evidence type="ECO:0000256" key="8">
    <source>
        <dbReference type="ARBA" id="ARBA00047664"/>
    </source>
</evidence>
<sequence length="295" mass="33791">MTAMTFLVEKQIYLKEKVFSKTAYLQNGTPMRTVLLTSNSFRHKYISQCLASGTDLQLIITEEKSATIENTEGLNETDARFIKDHFESRSASEEKFFGNMGFPEDILQIKLQYKEVNTELTLELLKETDPDIIVLFGTSIIKDFILKAFPNKIINLHLGLSPYYKGSATNLFPLLYEQPQCLGATIHLAEKKVDSGKILHQLRPDLSKDDNLHDAGNKVIKRAGTLLPEILKLYFRGEIIPIMQKANVKIYRNSDLTTDKLRNIYDNIEKGLFSTYLMDKDQIDNKYPIISNLKR</sequence>
<comment type="pathway">
    <text evidence="1">Purine metabolism; IMP biosynthesis via de novo pathway; N(2)-formyl-N(1)-(5-phospho-D-ribosyl)glycinamide from N(1)-(5-phospho-D-ribosyl)glycinamide (10-formyl THF route): step 1/1.</text>
</comment>
<evidence type="ECO:0000256" key="4">
    <source>
        <dbReference type="ARBA" id="ARBA00022755"/>
    </source>
</evidence>
<evidence type="ECO:0000256" key="7">
    <source>
        <dbReference type="ARBA" id="ARBA00041682"/>
    </source>
</evidence>
<evidence type="ECO:0000313" key="10">
    <source>
        <dbReference type="EMBL" id="MUP41775.1"/>
    </source>
</evidence>
<organism evidence="10 11">
    <name type="scientific">Christiangramia aestuarii</name>
    <dbReference type="NCBI Taxonomy" id="1028746"/>
    <lineage>
        <taxon>Bacteria</taxon>
        <taxon>Pseudomonadati</taxon>
        <taxon>Bacteroidota</taxon>
        <taxon>Flavobacteriia</taxon>
        <taxon>Flavobacteriales</taxon>
        <taxon>Flavobacteriaceae</taxon>
        <taxon>Christiangramia</taxon>
    </lineage>
</organism>
<dbReference type="PANTHER" id="PTHR43369:SF2">
    <property type="entry name" value="PHOSPHORIBOSYLGLYCINAMIDE FORMYLTRANSFERASE"/>
    <property type="match status" value="1"/>
</dbReference>
<dbReference type="GO" id="GO:0006189">
    <property type="term" value="P:'de novo' IMP biosynthetic process"/>
    <property type="evidence" value="ECO:0007669"/>
    <property type="project" value="TreeGrafter"/>
</dbReference>
<proteinExistence type="inferred from homology"/>
<dbReference type="Pfam" id="PF00551">
    <property type="entry name" value="Formyl_trans_N"/>
    <property type="match status" value="1"/>
</dbReference>
<keyword evidence="3" id="KW-0808">Transferase</keyword>
<dbReference type="EMBL" id="VJVW01000002">
    <property type="protein sequence ID" value="MUP41775.1"/>
    <property type="molecule type" value="Genomic_DNA"/>
</dbReference>
<dbReference type="InterPro" id="IPR036477">
    <property type="entry name" value="Formyl_transf_N_sf"/>
</dbReference>
<comment type="similarity">
    <text evidence="5">Belongs to the GART family.</text>
</comment>
<gene>
    <name evidence="10" type="ORF">FLP08_04255</name>
</gene>
<protein>
    <recommendedName>
        <fullName evidence="2">phosphoribosylglycinamide formyltransferase 1</fullName>
        <ecNumber evidence="2">2.1.2.2</ecNumber>
    </recommendedName>
    <alternativeName>
        <fullName evidence="7">5'-phosphoribosylglycinamide transformylase</fullName>
    </alternativeName>
    <alternativeName>
        <fullName evidence="6">GAR transformylase</fullName>
    </alternativeName>
</protein>
<dbReference type="PANTHER" id="PTHR43369">
    <property type="entry name" value="PHOSPHORIBOSYLGLYCINAMIDE FORMYLTRANSFERASE"/>
    <property type="match status" value="1"/>
</dbReference>
<reference evidence="10 11" key="1">
    <citation type="submission" date="2019-07" db="EMBL/GenBank/DDBJ databases">
        <title>Gramella aestuarii sp. nov., isolated from a tidal flat, and emended description of Gramella echinicola.</title>
        <authorList>
            <person name="Liu L."/>
        </authorList>
    </citation>
    <scope>NUCLEOTIDE SEQUENCE [LARGE SCALE GENOMIC DNA]</scope>
    <source>
        <strain evidence="10 11">BS12</strain>
    </source>
</reference>
<evidence type="ECO:0000256" key="3">
    <source>
        <dbReference type="ARBA" id="ARBA00022679"/>
    </source>
</evidence>
<name>A0A7K1LLR8_9FLAO</name>
<dbReference type="PROSITE" id="PS00373">
    <property type="entry name" value="GART"/>
    <property type="match status" value="1"/>
</dbReference>
<dbReference type="SUPFAM" id="SSF53328">
    <property type="entry name" value="Formyltransferase"/>
    <property type="match status" value="1"/>
</dbReference>
<feature type="domain" description="Formyl transferase N-terminal" evidence="9">
    <location>
        <begin position="111"/>
        <end position="230"/>
    </location>
</feature>
<dbReference type="AlphaFoldDB" id="A0A7K1LLR8"/>
<evidence type="ECO:0000259" key="9">
    <source>
        <dbReference type="Pfam" id="PF00551"/>
    </source>
</evidence>
<dbReference type="GO" id="GO:0005829">
    <property type="term" value="C:cytosol"/>
    <property type="evidence" value="ECO:0007669"/>
    <property type="project" value="TreeGrafter"/>
</dbReference>
<comment type="caution">
    <text evidence="10">The sequence shown here is derived from an EMBL/GenBank/DDBJ whole genome shotgun (WGS) entry which is preliminary data.</text>
</comment>
<evidence type="ECO:0000256" key="5">
    <source>
        <dbReference type="ARBA" id="ARBA00038440"/>
    </source>
</evidence>
<dbReference type="Gene3D" id="3.40.50.170">
    <property type="entry name" value="Formyl transferase, N-terminal domain"/>
    <property type="match status" value="1"/>
</dbReference>
<dbReference type="GO" id="GO:0004644">
    <property type="term" value="F:phosphoribosylglycinamide formyltransferase activity"/>
    <property type="evidence" value="ECO:0007669"/>
    <property type="project" value="UniProtKB-EC"/>
</dbReference>
<evidence type="ECO:0000256" key="2">
    <source>
        <dbReference type="ARBA" id="ARBA00012254"/>
    </source>
</evidence>
<keyword evidence="4" id="KW-0658">Purine biosynthesis</keyword>
<dbReference type="InterPro" id="IPR001555">
    <property type="entry name" value="GART_AS"/>
</dbReference>
<accession>A0A7K1LLR8</accession>
<evidence type="ECO:0000313" key="11">
    <source>
        <dbReference type="Proteomes" id="UP000460416"/>
    </source>
</evidence>
<keyword evidence="11" id="KW-1185">Reference proteome</keyword>
<evidence type="ECO:0000256" key="1">
    <source>
        <dbReference type="ARBA" id="ARBA00005054"/>
    </source>
</evidence>
<dbReference type="EC" id="2.1.2.2" evidence="2"/>